<organism evidence="2">
    <name type="scientific">Rhizophora mucronata</name>
    <name type="common">Asiatic mangrove</name>
    <dbReference type="NCBI Taxonomy" id="61149"/>
    <lineage>
        <taxon>Eukaryota</taxon>
        <taxon>Viridiplantae</taxon>
        <taxon>Streptophyta</taxon>
        <taxon>Embryophyta</taxon>
        <taxon>Tracheophyta</taxon>
        <taxon>Spermatophyta</taxon>
        <taxon>Magnoliopsida</taxon>
        <taxon>eudicotyledons</taxon>
        <taxon>Gunneridae</taxon>
        <taxon>Pentapetalae</taxon>
        <taxon>rosids</taxon>
        <taxon>fabids</taxon>
        <taxon>Malpighiales</taxon>
        <taxon>Rhizophoraceae</taxon>
        <taxon>Rhizophora</taxon>
    </lineage>
</organism>
<keyword evidence="1" id="KW-0812">Transmembrane</keyword>
<protein>
    <submittedName>
        <fullName evidence="2">Uncharacterized protein</fullName>
    </submittedName>
</protein>
<evidence type="ECO:0000256" key="1">
    <source>
        <dbReference type="SAM" id="Phobius"/>
    </source>
</evidence>
<reference evidence="2" key="1">
    <citation type="submission" date="2018-02" db="EMBL/GenBank/DDBJ databases">
        <title>Rhizophora mucronata_Transcriptome.</title>
        <authorList>
            <person name="Meera S.P."/>
            <person name="Sreeshan A."/>
            <person name="Augustine A."/>
        </authorList>
    </citation>
    <scope>NUCLEOTIDE SEQUENCE</scope>
    <source>
        <tissue evidence="2">Leaf</tissue>
    </source>
</reference>
<keyword evidence="1" id="KW-0472">Membrane</keyword>
<keyword evidence="1" id="KW-1133">Transmembrane helix</keyword>
<sequence>MENVMGLPRLIFLVFVWYSFVMELVEL</sequence>
<feature type="transmembrane region" description="Helical" evidence="1">
    <location>
        <begin position="6"/>
        <end position="25"/>
    </location>
</feature>
<evidence type="ECO:0000313" key="2">
    <source>
        <dbReference type="EMBL" id="MBX71702.1"/>
    </source>
</evidence>
<proteinExistence type="predicted"/>
<dbReference type="EMBL" id="GGEC01091218">
    <property type="protein sequence ID" value="MBX71702.1"/>
    <property type="molecule type" value="Transcribed_RNA"/>
</dbReference>
<name>A0A2P2QXH9_RHIMU</name>
<accession>A0A2P2QXH9</accession>
<dbReference type="AlphaFoldDB" id="A0A2P2QXH9"/>